<feature type="region of interest" description="Disordered" evidence="1">
    <location>
        <begin position="160"/>
        <end position="179"/>
    </location>
</feature>
<proteinExistence type="predicted"/>
<gene>
    <name evidence="2" type="ORF">PR048_028034</name>
</gene>
<dbReference type="Proteomes" id="UP001159363">
    <property type="component" value="Chromosome 11"/>
</dbReference>
<sequence>MQRHARVKTRPKNWNVVRSWAGDLGDVPSRILRLREFTLHLAGLITIAAGRPQLRLPAARSKVRSPGRSSHSLSRLSEAKLREHRWPENSPSPLTHSSFHSSDITPSRPFTPRTPRPPSSRNLLSSSAFDFALGTQPDCLHQTAQLEGFRRKAREMRPGHKVAMECDGGENGSTTMKHKGQRPHVCCVRKPVRDPAGWHEMSSTWNEGWENGRTPRKAGPRWSSGWSARLRPRRSRFDSWGSRSTDLRMWESCRDDAARRRVFSGISRFLHTPFPALLHIHIIHPSSALKTIENRPNLSIQPEKSRQIIASSRYDSHIRKSGAAVVQRLLGRSPPTKSFRVRSQAWSLPDFRMWELCMDDSQTTVFARKTNPDYLAVPPHSRQSNAPLLFQELWTSKTAKGLLPRLAQRNIGLTTRAMLEPFVFTKPGPVMGREWLGSGATSGPAMVPGACQLLTNCLSAWHPTANHQWAKYDLLHGHITTKCNTKKVAPLPTKLDTRSTSARTRVPLLRKSWEEEDLDEGKGRTTAVEGGRKRKSGTREKLLLQSEPSHSIPEVQRCAPLDKLPAREKLREECNRLRTASSCRTSSSSLRAAASICCYTSAAAFFGADRRYPRWIGSRNHSPKGSGEGLGRNQPWHLFGTHPSIPENHGKPKSGWPDRESNSESSRMRVHNSNAAFTSRHRPRICEELERYFRTLTALNGRQGGASTQCCGLAAQQRTTPRGFYGPAALMSGCANIFPDPRSNDPSSEPGSSLILVPTRHWNVVLSVGVFPNYICRRWLLISDRNFEPLISAVRNELHYDLQSSSELEWCNSFLRQSEIRSRIEFRTIIVQPGISLALEREKDLGRCEDQRLCVTHEIKETIPKMKKNLGLPFRLPTDLDVRTKRRRAVVYGRWEHEKSGAEWRSRGIPPRHAAQLHKFAFLETPLGDTFVAMSPSSLHCKCYARRGDEANDTRASVALAALLGRKIHQSVASDRERQNGMPSPLLPVLTYFPHSLSRLPPQQRLRTTAVEEGRGVVVLKLLASHLGETGSIPGGVAPGFSHVGIVPEDAGFSWGSPVPSALAFRRCYILTSLHPSSTLKTSIHGACIEPSYTLSTNKIIGSPLKVPEVHAARRDHFTPVQSLALSGDGDLMRVAVSPLTLPRLSASNAEIKKALGIRASYGRVHTCGRCGAAKASHEGLAYKYQYTRSCGAAAVYVRTCAHGLRINSAFLLVLTSVVKVNAVARSQTSHVTVSPRGYVYRMTRGSWRTTPSSALEQRTPSGGRNMTVIPLWARDQSSCGVTRVTALGGFLRMCIGQSKTIRQWHARVSSGETADTVFSSENTITAAIPLP</sequence>
<feature type="region of interest" description="Disordered" evidence="1">
    <location>
        <begin position="58"/>
        <end position="124"/>
    </location>
</feature>
<reference evidence="2 3" key="1">
    <citation type="submission" date="2023-02" db="EMBL/GenBank/DDBJ databases">
        <title>LHISI_Scaffold_Assembly.</title>
        <authorList>
            <person name="Stuart O.P."/>
            <person name="Cleave R."/>
            <person name="Magrath M.J.L."/>
            <person name="Mikheyev A.S."/>
        </authorList>
    </citation>
    <scope>NUCLEOTIDE SEQUENCE [LARGE SCALE GENOMIC DNA]</scope>
    <source>
        <strain evidence="2">Daus_M_001</strain>
        <tissue evidence="2">Leg muscle</tissue>
    </source>
</reference>
<evidence type="ECO:0000313" key="3">
    <source>
        <dbReference type="Proteomes" id="UP001159363"/>
    </source>
</evidence>
<dbReference type="EMBL" id="JARBHB010000012">
    <property type="protein sequence ID" value="KAJ8871707.1"/>
    <property type="molecule type" value="Genomic_DNA"/>
</dbReference>
<name>A0ABQ9GI85_9NEOP</name>
<organism evidence="2 3">
    <name type="scientific">Dryococelus australis</name>
    <dbReference type="NCBI Taxonomy" id="614101"/>
    <lineage>
        <taxon>Eukaryota</taxon>
        <taxon>Metazoa</taxon>
        <taxon>Ecdysozoa</taxon>
        <taxon>Arthropoda</taxon>
        <taxon>Hexapoda</taxon>
        <taxon>Insecta</taxon>
        <taxon>Pterygota</taxon>
        <taxon>Neoptera</taxon>
        <taxon>Polyneoptera</taxon>
        <taxon>Phasmatodea</taxon>
        <taxon>Verophasmatodea</taxon>
        <taxon>Anareolatae</taxon>
        <taxon>Phasmatidae</taxon>
        <taxon>Eurycanthinae</taxon>
        <taxon>Dryococelus</taxon>
    </lineage>
</organism>
<protein>
    <submittedName>
        <fullName evidence="2">Uncharacterized protein</fullName>
    </submittedName>
</protein>
<comment type="caution">
    <text evidence="2">The sequence shown here is derived from an EMBL/GenBank/DDBJ whole genome shotgun (WGS) entry which is preliminary data.</text>
</comment>
<accession>A0ABQ9GI85</accession>
<feature type="compositionally biased region" description="Polar residues" evidence="1">
    <location>
        <begin position="89"/>
        <end position="104"/>
    </location>
</feature>
<evidence type="ECO:0000313" key="2">
    <source>
        <dbReference type="EMBL" id="KAJ8871707.1"/>
    </source>
</evidence>
<keyword evidence="3" id="KW-1185">Reference proteome</keyword>
<evidence type="ECO:0000256" key="1">
    <source>
        <dbReference type="SAM" id="MobiDB-lite"/>
    </source>
</evidence>
<feature type="region of interest" description="Disordered" evidence="1">
    <location>
        <begin position="618"/>
        <end position="671"/>
    </location>
</feature>
<feature type="compositionally biased region" description="Basic and acidic residues" evidence="1">
    <location>
        <begin position="77"/>
        <end position="87"/>
    </location>
</feature>
<feature type="region of interest" description="Disordered" evidence="1">
    <location>
        <begin position="515"/>
        <end position="538"/>
    </location>
</feature>